<evidence type="ECO:0000313" key="1">
    <source>
        <dbReference type="EMBL" id="KAK6179254.1"/>
    </source>
</evidence>
<sequence>MNSEIKRTNAKDKTNIVCIFKFQNKSGILSPFSSSDKTMSQYKKLLEDNFDFEDDFVTRDHNMYTKSKLRRRSSSLIKGVSSILGGHRRCQSEYNLEKALNGEVLQNASSEEHVTPEKRVKRSKSLSCSVSKSRVRSKIFKVNLSERWIEISDLILSKNDLEIIRLGLCLNDQIIHCAQLILKRQFPKLNGFQDFRSHEIAQFKRYTEPAVQIHRIRRYHWVLSIVDSYSEDILVLDSCDEGGDVPSILKSQLHQLYDLGRTRQHVSLPSAQQLTVSQDSGLLTLAFLVEYCINRYRGGCFVMFKTALMRAHLIRCLNDHHFTPFPKEKLKHFRQFSE</sequence>
<accession>A0AAN8JQG8</accession>
<dbReference type="PANTHER" id="PTHR34718:SF2">
    <property type="entry name" value="PHD-TYPE DOMAIN-CONTAINING PROTEIN"/>
    <property type="match status" value="1"/>
</dbReference>
<reference evidence="1 2" key="1">
    <citation type="submission" date="2024-01" db="EMBL/GenBank/DDBJ databases">
        <title>The genome of the rayed Mediterranean limpet Patella caerulea (Linnaeus, 1758).</title>
        <authorList>
            <person name="Anh-Thu Weber A."/>
            <person name="Halstead-Nussloch G."/>
        </authorList>
    </citation>
    <scope>NUCLEOTIDE SEQUENCE [LARGE SCALE GENOMIC DNA]</scope>
    <source>
        <strain evidence="1">AATW-2023a</strain>
        <tissue evidence="1">Whole specimen</tissue>
    </source>
</reference>
<dbReference type="AlphaFoldDB" id="A0AAN8JQG8"/>
<organism evidence="1 2">
    <name type="scientific">Patella caerulea</name>
    <name type="common">Rayed Mediterranean limpet</name>
    <dbReference type="NCBI Taxonomy" id="87958"/>
    <lineage>
        <taxon>Eukaryota</taxon>
        <taxon>Metazoa</taxon>
        <taxon>Spiralia</taxon>
        <taxon>Lophotrochozoa</taxon>
        <taxon>Mollusca</taxon>
        <taxon>Gastropoda</taxon>
        <taxon>Patellogastropoda</taxon>
        <taxon>Patelloidea</taxon>
        <taxon>Patellidae</taxon>
        <taxon>Patella</taxon>
    </lineage>
</organism>
<comment type="caution">
    <text evidence="1">The sequence shown here is derived from an EMBL/GenBank/DDBJ whole genome shotgun (WGS) entry which is preliminary data.</text>
</comment>
<evidence type="ECO:0000313" key="2">
    <source>
        <dbReference type="Proteomes" id="UP001347796"/>
    </source>
</evidence>
<gene>
    <name evidence="1" type="ORF">SNE40_011657</name>
</gene>
<proteinExistence type="predicted"/>
<name>A0AAN8JQG8_PATCE</name>
<dbReference type="SUPFAM" id="SSF54001">
    <property type="entry name" value="Cysteine proteinases"/>
    <property type="match status" value="1"/>
</dbReference>
<dbReference type="Proteomes" id="UP001347796">
    <property type="component" value="Unassembled WGS sequence"/>
</dbReference>
<dbReference type="InterPro" id="IPR038765">
    <property type="entry name" value="Papain-like_cys_pep_sf"/>
</dbReference>
<dbReference type="Gene3D" id="3.40.395.10">
    <property type="entry name" value="Adenoviral Proteinase, Chain A"/>
    <property type="match status" value="1"/>
</dbReference>
<dbReference type="EMBL" id="JAZGQO010000008">
    <property type="protein sequence ID" value="KAK6179254.1"/>
    <property type="molecule type" value="Genomic_DNA"/>
</dbReference>
<protein>
    <recommendedName>
        <fullName evidence="3">Ubiquitin-like protease family profile domain-containing protein</fullName>
    </recommendedName>
</protein>
<keyword evidence="2" id="KW-1185">Reference proteome</keyword>
<dbReference type="PANTHER" id="PTHR34718">
    <property type="entry name" value="PHD-TYPE DOMAIN-CONTAINING PROTEIN"/>
    <property type="match status" value="1"/>
</dbReference>
<evidence type="ECO:0008006" key="3">
    <source>
        <dbReference type="Google" id="ProtNLM"/>
    </source>
</evidence>